<name>A0A8T2FS93_9BRAS</name>
<keyword evidence="3" id="KW-1185">Reference proteome</keyword>
<reference evidence="2 3" key="1">
    <citation type="submission" date="2020-12" db="EMBL/GenBank/DDBJ databases">
        <title>Concerted genomic and epigenomic changes stabilize Arabidopsis allopolyploids.</title>
        <authorList>
            <person name="Chen Z."/>
        </authorList>
    </citation>
    <scope>NUCLEOTIDE SEQUENCE [LARGE SCALE GENOMIC DNA]</scope>
    <source>
        <strain evidence="2">Allo738</strain>
        <tissue evidence="2">Leaf</tissue>
    </source>
</reference>
<evidence type="ECO:0008006" key="4">
    <source>
        <dbReference type="Google" id="ProtNLM"/>
    </source>
</evidence>
<feature type="compositionally biased region" description="Basic and acidic residues" evidence="1">
    <location>
        <begin position="96"/>
        <end position="112"/>
    </location>
</feature>
<evidence type="ECO:0000256" key="1">
    <source>
        <dbReference type="SAM" id="MobiDB-lite"/>
    </source>
</evidence>
<organism evidence="2 3">
    <name type="scientific">Arabidopsis thaliana x Arabidopsis arenosa</name>
    <dbReference type="NCBI Taxonomy" id="1240361"/>
    <lineage>
        <taxon>Eukaryota</taxon>
        <taxon>Viridiplantae</taxon>
        <taxon>Streptophyta</taxon>
        <taxon>Embryophyta</taxon>
        <taxon>Tracheophyta</taxon>
        <taxon>Spermatophyta</taxon>
        <taxon>Magnoliopsida</taxon>
        <taxon>eudicotyledons</taxon>
        <taxon>Gunneridae</taxon>
        <taxon>Pentapetalae</taxon>
        <taxon>rosids</taxon>
        <taxon>malvids</taxon>
        <taxon>Brassicales</taxon>
        <taxon>Brassicaceae</taxon>
        <taxon>Camelineae</taxon>
        <taxon>Arabidopsis</taxon>
    </lineage>
</organism>
<protein>
    <recommendedName>
        <fullName evidence="4">Cytochrome C oxidase subunit</fullName>
    </recommendedName>
</protein>
<feature type="region of interest" description="Disordered" evidence="1">
    <location>
        <begin position="96"/>
        <end position="116"/>
    </location>
</feature>
<proteinExistence type="predicted"/>
<sequence>MDGWWMLHPRVCETLQLQKWLTSSSLHHQSMASFNHSWLSSPLTETPTFFFPPSPHPKSLKLSLFRTRSNSSSPDRSSEVELDVDPVKLALKKAEAYKKSKSEQKEPEKNAGDEELPLSVKAAMQKANAYKKRKGLGTDAVAKAKPSNTEQSFVRLTNKVVEDNDVKKKELKVSSIDFMGLGFADKKSTRGLPAGLVPVVDYLPEGDLPEVEFIVGDKTRFAEKVKEVEQEGDGNSDVYKPKVSTWGVFPRPSNISKTFGGGRTLRPGDSVETAEERIVREQKTKKLLIAYKESLGLNIDPKLKLECEKAIDVGNSLMDSGKLKEALPYYEKVMEKIVFKSELHGLAALQWSICQDSLRK</sequence>
<comment type="caution">
    <text evidence="2">The sequence shown here is derived from an EMBL/GenBank/DDBJ whole genome shotgun (WGS) entry which is preliminary data.</text>
</comment>
<accession>A0A8T2FS93</accession>
<dbReference type="AlphaFoldDB" id="A0A8T2FS93"/>
<evidence type="ECO:0000313" key="3">
    <source>
        <dbReference type="Proteomes" id="UP000694240"/>
    </source>
</evidence>
<dbReference type="Proteomes" id="UP000694240">
    <property type="component" value="Chromosome 2"/>
</dbReference>
<evidence type="ECO:0000313" key="2">
    <source>
        <dbReference type="EMBL" id="KAG7638998.1"/>
    </source>
</evidence>
<gene>
    <name evidence="2" type="ORF">ISN45_At02g033700</name>
</gene>
<dbReference type="EMBL" id="JAEFBK010000002">
    <property type="protein sequence ID" value="KAG7638998.1"/>
    <property type="molecule type" value="Genomic_DNA"/>
</dbReference>
<dbReference type="PANTHER" id="PTHR35482">
    <property type="entry name" value="CYTOCHROME C OXIDASE SUBUNIT"/>
    <property type="match status" value="1"/>
</dbReference>
<dbReference type="PANTHER" id="PTHR35482:SF1">
    <property type="entry name" value="CYTOCHROME C OXIDASE SUBUNIT"/>
    <property type="match status" value="1"/>
</dbReference>